<dbReference type="EMBL" id="VUOA01000043">
    <property type="protein sequence ID" value="KAA2234800.1"/>
    <property type="molecule type" value="Genomic_DNA"/>
</dbReference>
<sequence>MQQRAGAILAFLIFAIVLTVGLVQPEGLLWSWDLLGVPRMPPPNPRFTDTISVTHSIDCLRAGFDPYRTGQCDPWGRMFNYPPVWLELRHLGVSSAATDVIGVSMALLAAGALLMILRATTPVGGALVILAILSPAVMFGIERGNVDVFLFSCLAFGLAITHRMGPASRWLARGGLVAVLAVLKAYPIAACIILVRQAGWRWAPAIAAGLISLLLFVVVSRNHLAFIFSNTPLTSYYSFGAAPLFLDLADWVGVPEESRTAMRWLGVGAAFVLGLAAAGLGMRLSQGAPTLLLPALRRGTFRDDLCLACLAIFCFSFLLGSNFNYRLIFLLGALPRMIEALEGRRQWRLVVLPSLVIALLWAVRLPAWAAHSANWIVYLISCAWLGTILPQMEAARVKRPEPHGV</sequence>
<evidence type="ECO:0000313" key="3">
    <source>
        <dbReference type="Proteomes" id="UP000323142"/>
    </source>
</evidence>
<organism evidence="2 3">
    <name type="scientific">Salinarimonas soli</name>
    <dbReference type="NCBI Taxonomy" id="1638099"/>
    <lineage>
        <taxon>Bacteria</taxon>
        <taxon>Pseudomonadati</taxon>
        <taxon>Pseudomonadota</taxon>
        <taxon>Alphaproteobacteria</taxon>
        <taxon>Hyphomicrobiales</taxon>
        <taxon>Salinarimonadaceae</taxon>
        <taxon>Salinarimonas</taxon>
    </lineage>
</organism>
<feature type="transmembrane region" description="Helical" evidence="1">
    <location>
        <begin position="91"/>
        <end position="116"/>
    </location>
</feature>
<evidence type="ECO:0000256" key="1">
    <source>
        <dbReference type="SAM" id="Phobius"/>
    </source>
</evidence>
<feature type="transmembrane region" description="Helical" evidence="1">
    <location>
        <begin position="369"/>
        <end position="389"/>
    </location>
</feature>
<feature type="transmembrane region" description="Helical" evidence="1">
    <location>
        <begin position="201"/>
        <end position="219"/>
    </location>
</feature>
<feature type="transmembrane region" description="Helical" evidence="1">
    <location>
        <begin position="264"/>
        <end position="285"/>
    </location>
</feature>
<accession>A0A5B2V8L2</accession>
<dbReference type="OrthoDB" id="7283686at2"/>
<keyword evidence="1" id="KW-0472">Membrane</keyword>
<proteinExistence type="predicted"/>
<feature type="transmembrane region" description="Helical" evidence="1">
    <location>
        <begin position="305"/>
        <end position="325"/>
    </location>
</feature>
<feature type="transmembrane region" description="Helical" evidence="1">
    <location>
        <begin position="123"/>
        <end position="141"/>
    </location>
</feature>
<evidence type="ECO:0000313" key="2">
    <source>
        <dbReference type="EMBL" id="KAA2234800.1"/>
    </source>
</evidence>
<dbReference type="Proteomes" id="UP000323142">
    <property type="component" value="Unassembled WGS sequence"/>
</dbReference>
<keyword evidence="3" id="KW-1185">Reference proteome</keyword>
<dbReference type="RefSeq" id="WP_149821935.1">
    <property type="nucleotide sequence ID" value="NZ_VUOA01000043.1"/>
</dbReference>
<feature type="transmembrane region" description="Helical" evidence="1">
    <location>
        <begin position="346"/>
        <end position="363"/>
    </location>
</feature>
<reference evidence="2 3" key="1">
    <citation type="submission" date="2019-09" db="EMBL/GenBank/DDBJ databases">
        <title>Salinarimonas rosea gen. nov., sp. nov., a new member of the a-2 subgroup of the Proteobacteria.</title>
        <authorList>
            <person name="Liu J."/>
        </authorList>
    </citation>
    <scope>NUCLEOTIDE SEQUENCE [LARGE SCALE GENOMIC DNA]</scope>
    <source>
        <strain evidence="2 3">BN140002</strain>
    </source>
</reference>
<protein>
    <recommendedName>
        <fullName evidence="4">DUF2029 domain-containing protein</fullName>
    </recommendedName>
</protein>
<gene>
    <name evidence="2" type="ORF">F0L46_22900</name>
</gene>
<dbReference type="AlphaFoldDB" id="A0A5B2V8L2"/>
<name>A0A5B2V8L2_9HYPH</name>
<evidence type="ECO:0008006" key="4">
    <source>
        <dbReference type="Google" id="ProtNLM"/>
    </source>
</evidence>
<feature type="transmembrane region" description="Helical" evidence="1">
    <location>
        <begin position="147"/>
        <end position="164"/>
    </location>
</feature>
<reference evidence="2 3" key="2">
    <citation type="submission" date="2019-09" db="EMBL/GenBank/DDBJ databases">
        <authorList>
            <person name="Jin C."/>
        </authorList>
    </citation>
    <scope>NUCLEOTIDE SEQUENCE [LARGE SCALE GENOMIC DNA]</scope>
    <source>
        <strain evidence="2 3">BN140002</strain>
    </source>
</reference>
<keyword evidence="1" id="KW-0812">Transmembrane</keyword>
<comment type="caution">
    <text evidence="2">The sequence shown here is derived from an EMBL/GenBank/DDBJ whole genome shotgun (WGS) entry which is preliminary data.</text>
</comment>
<keyword evidence="1" id="KW-1133">Transmembrane helix</keyword>
<feature type="transmembrane region" description="Helical" evidence="1">
    <location>
        <begin position="176"/>
        <end position="195"/>
    </location>
</feature>